<evidence type="ECO:0000313" key="1">
    <source>
        <dbReference type="EMBL" id="KAH3693938.1"/>
    </source>
</evidence>
<accession>A0A9D4BHP8</accession>
<dbReference type="Proteomes" id="UP000828390">
    <property type="component" value="Unassembled WGS sequence"/>
</dbReference>
<gene>
    <name evidence="1" type="ORF">DPMN_081377</name>
</gene>
<name>A0A9D4BHP8_DREPO</name>
<dbReference type="EMBL" id="JAIWYP010000016">
    <property type="protein sequence ID" value="KAH3693938.1"/>
    <property type="molecule type" value="Genomic_DNA"/>
</dbReference>
<reference evidence="1" key="2">
    <citation type="submission" date="2020-11" db="EMBL/GenBank/DDBJ databases">
        <authorList>
            <person name="McCartney M.A."/>
            <person name="Auch B."/>
            <person name="Kono T."/>
            <person name="Mallez S."/>
            <person name="Becker A."/>
            <person name="Gohl D.M."/>
            <person name="Silverstein K.A.T."/>
            <person name="Koren S."/>
            <person name="Bechman K.B."/>
            <person name="Herman A."/>
            <person name="Abrahante J.E."/>
            <person name="Garbe J."/>
        </authorList>
    </citation>
    <scope>NUCLEOTIDE SEQUENCE</scope>
    <source>
        <strain evidence="1">Duluth1</strain>
        <tissue evidence="1">Whole animal</tissue>
    </source>
</reference>
<proteinExistence type="predicted"/>
<protein>
    <submittedName>
        <fullName evidence="1">Uncharacterized protein</fullName>
    </submittedName>
</protein>
<sequence>MDLHPLVPRSKSRNATKPFHGFFMALRLPPDRRLTSPILCGADLAVPDTTETPMATNVTGLFSYVN</sequence>
<organism evidence="1 2">
    <name type="scientific">Dreissena polymorpha</name>
    <name type="common">Zebra mussel</name>
    <name type="synonym">Mytilus polymorpha</name>
    <dbReference type="NCBI Taxonomy" id="45954"/>
    <lineage>
        <taxon>Eukaryota</taxon>
        <taxon>Metazoa</taxon>
        <taxon>Spiralia</taxon>
        <taxon>Lophotrochozoa</taxon>
        <taxon>Mollusca</taxon>
        <taxon>Bivalvia</taxon>
        <taxon>Autobranchia</taxon>
        <taxon>Heteroconchia</taxon>
        <taxon>Euheterodonta</taxon>
        <taxon>Imparidentia</taxon>
        <taxon>Neoheterodontei</taxon>
        <taxon>Myida</taxon>
        <taxon>Dreissenoidea</taxon>
        <taxon>Dreissenidae</taxon>
        <taxon>Dreissena</taxon>
    </lineage>
</organism>
<keyword evidence="2" id="KW-1185">Reference proteome</keyword>
<dbReference type="AlphaFoldDB" id="A0A9D4BHP8"/>
<comment type="caution">
    <text evidence="1">The sequence shown here is derived from an EMBL/GenBank/DDBJ whole genome shotgun (WGS) entry which is preliminary data.</text>
</comment>
<reference evidence="1" key="1">
    <citation type="journal article" date="2019" name="bioRxiv">
        <title>The Genome of the Zebra Mussel, Dreissena polymorpha: A Resource for Invasive Species Research.</title>
        <authorList>
            <person name="McCartney M.A."/>
            <person name="Auch B."/>
            <person name="Kono T."/>
            <person name="Mallez S."/>
            <person name="Zhang Y."/>
            <person name="Obille A."/>
            <person name="Becker A."/>
            <person name="Abrahante J.E."/>
            <person name="Garbe J."/>
            <person name="Badalamenti J.P."/>
            <person name="Herman A."/>
            <person name="Mangelson H."/>
            <person name="Liachko I."/>
            <person name="Sullivan S."/>
            <person name="Sone E.D."/>
            <person name="Koren S."/>
            <person name="Silverstein K.A.T."/>
            <person name="Beckman K.B."/>
            <person name="Gohl D.M."/>
        </authorList>
    </citation>
    <scope>NUCLEOTIDE SEQUENCE</scope>
    <source>
        <strain evidence="1">Duluth1</strain>
        <tissue evidence="1">Whole animal</tissue>
    </source>
</reference>
<evidence type="ECO:0000313" key="2">
    <source>
        <dbReference type="Proteomes" id="UP000828390"/>
    </source>
</evidence>